<keyword evidence="2" id="KW-1185">Reference proteome</keyword>
<protein>
    <submittedName>
        <fullName evidence="1">Uncharacterized protein</fullName>
    </submittedName>
</protein>
<dbReference type="EMBL" id="BMAV01018299">
    <property type="protein sequence ID" value="GFY70497.1"/>
    <property type="molecule type" value="Genomic_DNA"/>
</dbReference>
<dbReference type="AlphaFoldDB" id="A0A8X6YEE9"/>
<organism evidence="1 2">
    <name type="scientific">Trichonephila inaurata madagascariensis</name>
    <dbReference type="NCBI Taxonomy" id="2747483"/>
    <lineage>
        <taxon>Eukaryota</taxon>
        <taxon>Metazoa</taxon>
        <taxon>Ecdysozoa</taxon>
        <taxon>Arthropoda</taxon>
        <taxon>Chelicerata</taxon>
        <taxon>Arachnida</taxon>
        <taxon>Araneae</taxon>
        <taxon>Araneomorphae</taxon>
        <taxon>Entelegynae</taxon>
        <taxon>Araneoidea</taxon>
        <taxon>Nephilidae</taxon>
        <taxon>Trichonephila</taxon>
        <taxon>Trichonephila inaurata</taxon>
    </lineage>
</organism>
<sequence>MIAIVVELNTIINSPGSFDIWIFSDHRSSRRNLSKEGSSEPLVVPNSLTPLELFSRAKSLIVPFGPPHPCATGIKEDAWWNSVSSSQKA</sequence>
<accession>A0A8X6YEE9</accession>
<evidence type="ECO:0000313" key="2">
    <source>
        <dbReference type="Proteomes" id="UP000886998"/>
    </source>
</evidence>
<evidence type="ECO:0000313" key="1">
    <source>
        <dbReference type="EMBL" id="GFY70497.1"/>
    </source>
</evidence>
<proteinExistence type="predicted"/>
<gene>
    <name evidence="1" type="ORF">TNIN_466101</name>
</gene>
<name>A0A8X6YEE9_9ARAC</name>
<reference evidence="1" key="1">
    <citation type="submission" date="2020-08" db="EMBL/GenBank/DDBJ databases">
        <title>Multicomponent nature underlies the extraordinary mechanical properties of spider dragline silk.</title>
        <authorList>
            <person name="Kono N."/>
            <person name="Nakamura H."/>
            <person name="Mori M."/>
            <person name="Yoshida Y."/>
            <person name="Ohtoshi R."/>
            <person name="Malay A.D."/>
            <person name="Moran D.A.P."/>
            <person name="Tomita M."/>
            <person name="Numata K."/>
            <person name="Arakawa K."/>
        </authorList>
    </citation>
    <scope>NUCLEOTIDE SEQUENCE</scope>
</reference>
<comment type="caution">
    <text evidence="1">The sequence shown here is derived from an EMBL/GenBank/DDBJ whole genome shotgun (WGS) entry which is preliminary data.</text>
</comment>
<dbReference type="Proteomes" id="UP000886998">
    <property type="component" value="Unassembled WGS sequence"/>
</dbReference>